<name>A0A4Y3KLC8_9CELL</name>
<comment type="caution">
    <text evidence="3">The sequence shown here is derived from an EMBL/GenBank/DDBJ whole genome shotgun (WGS) entry which is preliminary data.</text>
</comment>
<evidence type="ECO:0000259" key="2">
    <source>
        <dbReference type="SMART" id="SM00507"/>
    </source>
</evidence>
<dbReference type="SMART" id="SM00507">
    <property type="entry name" value="HNHc"/>
    <property type="match status" value="1"/>
</dbReference>
<feature type="region of interest" description="Disordered" evidence="1">
    <location>
        <begin position="284"/>
        <end position="324"/>
    </location>
</feature>
<gene>
    <name evidence="3" type="ORF">CGE01nite_24800</name>
</gene>
<dbReference type="GO" id="GO:0004519">
    <property type="term" value="F:endonuclease activity"/>
    <property type="evidence" value="ECO:0007669"/>
    <property type="project" value="UniProtKB-KW"/>
</dbReference>
<accession>A0A4Y3KLC8</accession>
<keyword evidence="3" id="KW-0540">Nuclease</keyword>
<sequence>MHSNVAIAPSTGVAAADEAARLGAVARALAELSRGATSWERPDRHAVLARIDEAVAALTAAKAHLLHAEQAAGTWQGHGDRDLAAWRGRSTRAGAGAAGAELRGALVLTSMPALEDALLARELSTTHVEVLSRVAARATPAVAAALAEPATQRELVALGRQLDGREYAKAVDRFVAQTDPVSVEREHAAQRERRHLYVTDLPSGTRVQGMLDARAGHRLRLALEAAAGRPAQDDERSTEQRRADALVALAEHALTAPEIVAGAASRPHVSVVLREQTFRALTRALREGATPRPARDERRATTPADELAQASRDDATPAPAPVDRRTTTPAEELAAALVGVPAATDEDGTTLPVSEVARILCDCALTRVVVDAESRPVDVGRTQRLYSGHLRRAVVARDGGCGWSGCGSPARWCEIHHIRWWDRDRGVTSVENGITLCSYHHHVVHERDLSIVRHPPAPPPPQSSRGSARAPSVTGSVATVTYTFRTRGGEVVRSGRIPGG</sequence>
<protein>
    <submittedName>
        <fullName evidence="3">HNH endonuclease</fullName>
    </submittedName>
</protein>
<evidence type="ECO:0000313" key="4">
    <source>
        <dbReference type="Proteomes" id="UP000320461"/>
    </source>
</evidence>
<dbReference type="Proteomes" id="UP000320461">
    <property type="component" value="Unassembled WGS sequence"/>
</dbReference>
<dbReference type="CDD" id="cd00085">
    <property type="entry name" value="HNHc"/>
    <property type="match status" value="1"/>
</dbReference>
<keyword evidence="3" id="KW-0378">Hydrolase</keyword>
<dbReference type="Pfam" id="PF13391">
    <property type="entry name" value="HNH_2"/>
    <property type="match status" value="1"/>
</dbReference>
<dbReference type="OrthoDB" id="5176970at2"/>
<dbReference type="Pfam" id="PF02720">
    <property type="entry name" value="DUF222"/>
    <property type="match status" value="1"/>
</dbReference>
<dbReference type="RefSeq" id="WP_141371250.1">
    <property type="nucleotide sequence ID" value="NZ_BJLQ01000029.1"/>
</dbReference>
<proteinExistence type="predicted"/>
<dbReference type="InterPro" id="IPR003870">
    <property type="entry name" value="DUF222"/>
</dbReference>
<dbReference type="EMBL" id="BJLQ01000029">
    <property type="protein sequence ID" value="GEA85229.1"/>
    <property type="molecule type" value="Genomic_DNA"/>
</dbReference>
<evidence type="ECO:0000256" key="1">
    <source>
        <dbReference type="SAM" id="MobiDB-lite"/>
    </source>
</evidence>
<reference evidence="3 4" key="1">
    <citation type="submission" date="2019-06" db="EMBL/GenBank/DDBJ databases">
        <title>Whole genome shotgun sequence of Cellulomonas gelida NBRC 3748.</title>
        <authorList>
            <person name="Hosoyama A."/>
            <person name="Uohara A."/>
            <person name="Ohji S."/>
            <person name="Ichikawa N."/>
        </authorList>
    </citation>
    <scope>NUCLEOTIDE SEQUENCE [LARGE SCALE GENOMIC DNA]</scope>
    <source>
        <strain evidence="3 4">NBRC 3748</strain>
    </source>
</reference>
<feature type="compositionally biased region" description="Low complexity" evidence="1">
    <location>
        <begin position="463"/>
        <end position="472"/>
    </location>
</feature>
<feature type="domain" description="HNH nuclease" evidence="2">
    <location>
        <begin position="389"/>
        <end position="442"/>
    </location>
</feature>
<keyword evidence="3" id="KW-0255">Endonuclease</keyword>
<organism evidence="3 4">
    <name type="scientific">Cellulomonas gelida</name>
    <dbReference type="NCBI Taxonomy" id="1712"/>
    <lineage>
        <taxon>Bacteria</taxon>
        <taxon>Bacillati</taxon>
        <taxon>Actinomycetota</taxon>
        <taxon>Actinomycetes</taxon>
        <taxon>Micrococcales</taxon>
        <taxon>Cellulomonadaceae</taxon>
        <taxon>Cellulomonas</taxon>
    </lineage>
</organism>
<dbReference type="InterPro" id="IPR003615">
    <property type="entry name" value="HNH_nuc"/>
</dbReference>
<evidence type="ECO:0000313" key="3">
    <source>
        <dbReference type="EMBL" id="GEA85229.1"/>
    </source>
</evidence>
<feature type="region of interest" description="Disordered" evidence="1">
    <location>
        <begin position="451"/>
        <end position="474"/>
    </location>
</feature>
<keyword evidence="4" id="KW-1185">Reference proteome</keyword>
<dbReference type="AlphaFoldDB" id="A0A4Y3KLC8"/>